<evidence type="ECO:0000313" key="2">
    <source>
        <dbReference type="EMBL" id="MDT0603807.1"/>
    </source>
</evidence>
<accession>A0ABU3A0V1</accession>
<dbReference type="RefSeq" id="WP_311580738.1">
    <property type="nucleotide sequence ID" value="NZ_JAVRIF010000004.1"/>
</dbReference>
<dbReference type="EC" id="2.3.1.-" evidence="2"/>
<dbReference type="Pfam" id="PF13480">
    <property type="entry name" value="Acetyltransf_6"/>
    <property type="match status" value="1"/>
</dbReference>
<name>A0ABU3A0V1_9GAMM</name>
<keyword evidence="2" id="KW-0012">Acyltransferase</keyword>
<dbReference type="Proteomes" id="UP001266357">
    <property type="component" value="Unassembled WGS sequence"/>
</dbReference>
<gene>
    <name evidence="2" type="ORF">RM573_09390</name>
</gene>
<reference evidence="2 3" key="1">
    <citation type="submission" date="2023-09" db="EMBL/GenBank/DDBJ databases">
        <authorList>
            <person name="Rey-Velasco X."/>
        </authorList>
    </citation>
    <scope>NUCLEOTIDE SEQUENCE [LARGE SCALE GENOMIC DNA]</scope>
    <source>
        <strain evidence="2 3">W431</strain>
    </source>
</reference>
<organism evidence="2 3">
    <name type="scientific">Thalassotalea castellviae</name>
    <dbReference type="NCBI Taxonomy" id="3075612"/>
    <lineage>
        <taxon>Bacteria</taxon>
        <taxon>Pseudomonadati</taxon>
        <taxon>Pseudomonadota</taxon>
        <taxon>Gammaproteobacteria</taxon>
        <taxon>Alteromonadales</taxon>
        <taxon>Colwelliaceae</taxon>
        <taxon>Thalassotalea</taxon>
    </lineage>
</organism>
<sequence length="369" mass="43295">MAKLTCKLITELPSLMQHKELWERFHSNNNNATMCMNWYWISLWCRHYLTSTDKLHVQFWFDNHTLVAICPFYIKKRKWLSELRFIGTGENSPTEVCSEFQDFLIAPNYQAKVFKAVTASLFENSHFYSINIDIVLTDSHVALWLKQLMLAQWKLEQHDIGVRYLVPIESNQSEQISNIRSKTTRRQANKFSQEKNVTCNLVNTKEALEHTYQQLIQLHNKAWLQKGKRGAFTDQHFVCFHRDFTDAMLNSEQLIMFTLNIKDQAVATYYGVIENDVLYYYQSGIQYSSALPAVGTAMHIQAMDIARQKNVFLYDFMKGAKHSYKNKYRNSHTTVANYTLTKFPYSYLIKFDKLARKLKNALVKAQHTA</sequence>
<dbReference type="InterPro" id="IPR016181">
    <property type="entry name" value="Acyl_CoA_acyltransferase"/>
</dbReference>
<dbReference type="EMBL" id="JAVRIF010000004">
    <property type="protein sequence ID" value="MDT0603807.1"/>
    <property type="molecule type" value="Genomic_DNA"/>
</dbReference>
<dbReference type="GO" id="GO:0016746">
    <property type="term" value="F:acyltransferase activity"/>
    <property type="evidence" value="ECO:0007669"/>
    <property type="project" value="UniProtKB-KW"/>
</dbReference>
<dbReference type="Gene3D" id="3.40.630.30">
    <property type="match status" value="1"/>
</dbReference>
<dbReference type="InterPro" id="IPR038740">
    <property type="entry name" value="BioF2-like_GNAT_dom"/>
</dbReference>
<evidence type="ECO:0000259" key="1">
    <source>
        <dbReference type="Pfam" id="PF13480"/>
    </source>
</evidence>
<comment type="caution">
    <text evidence="2">The sequence shown here is derived from an EMBL/GenBank/DDBJ whole genome shotgun (WGS) entry which is preliminary data.</text>
</comment>
<proteinExistence type="predicted"/>
<feature type="domain" description="BioF2-like acetyltransferase" evidence="1">
    <location>
        <begin position="181"/>
        <end position="325"/>
    </location>
</feature>
<evidence type="ECO:0000313" key="3">
    <source>
        <dbReference type="Proteomes" id="UP001266357"/>
    </source>
</evidence>
<protein>
    <submittedName>
        <fullName evidence="2">GNAT family N-acetyltransferase</fullName>
        <ecNumber evidence="2">2.3.1.-</ecNumber>
    </submittedName>
</protein>
<dbReference type="SUPFAM" id="SSF55729">
    <property type="entry name" value="Acyl-CoA N-acyltransferases (Nat)"/>
    <property type="match status" value="1"/>
</dbReference>
<keyword evidence="2" id="KW-0808">Transferase</keyword>
<keyword evidence="3" id="KW-1185">Reference proteome</keyword>